<sequence length="107" mass="12628">MSKKNNLAKRKKQYEFDLQSTVIFDFSSIQSRFQYSCSDFRVCVDFHSGEKQEKQKKEKKLLAKKNSMKVSVCLSILSFFFAGIFIYLLLKKVGDFWFWVSCFSFGL</sequence>
<protein>
    <recommendedName>
        <fullName evidence="4">Transmembrane protein</fullName>
    </recommendedName>
</protein>
<name>A0AAQ3NWE3_VIGMU</name>
<dbReference type="PANTHER" id="PTHR36745:SF1">
    <property type="entry name" value="OS02G0824400 PROTEIN"/>
    <property type="match status" value="1"/>
</dbReference>
<organism evidence="2 3">
    <name type="scientific">Vigna mungo</name>
    <name type="common">Black gram</name>
    <name type="synonym">Phaseolus mungo</name>
    <dbReference type="NCBI Taxonomy" id="3915"/>
    <lineage>
        <taxon>Eukaryota</taxon>
        <taxon>Viridiplantae</taxon>
        <taxon>Streptophyta</taxon>
        <taxon>Embryophyta</taxon>
        <taxon>Tracheophyta</taxon>
        <taxon>Spermatophyta</taxon>
        <taxon>Magnoliopsida</taxon>
        <taxon>eudicotyledons</taxon>
        <taxon>Gunneridae</taxon>
        <taxon>Pentapetalae</taxon>
        <taxon>rosids</taxon>
        <taxon>fabids</taxon>
        <taxon>Fabales</taxon>
        <taxon>Fabaceae</taxon>
        <taxon>Papilionoideae</taxon>
        <taxon>50 kb inversion clade</taxon>
        <taxon>NPAAA clade</taxon>
        <taxon>indigoferoid/millettioid clade</taxon>
        <taxon>Phaseoleae</taxon>
        <taxon>Vigna</taxon>
    </lineage>
</organism>
<dbReference type="Proteomes" id="UP001374535">
    <property type="component" value="Chromosome 3"/>
</dbReference>
<keyword evidence="3" id="KW-1185">Reference proteome</keyword>
<dbReference type="EMBL" id="CP144698">
    <property type="protein sequence ID" value="WVZ17385.1"/>
    <property type="molecule type" value="Genomic_DNA"/>
</dbReference>
<proteinExistence type="predicted"/>
<evidence type="ECO:0000256" key="1">
    <source>
        <dbReference type="SAM" id="Phobius"/>
    </source>
</evidence>
<keyword evidence="1" id="KW-0472">Membrane</keyword>
<gene>
    <name evidence="2" type="ORF">V8G54_010367</name>
</gene>
<evidence type="ECO:0000313" key="3">
    <source>
        <dbReference type="Proteomes" id="UP001374535"/>
    </source>
</evidence>
<keyword evidence="1" id="KW-0812">Transmembrane</keyword>
<evidence type="ECO:0008006" key="4">
    <source>
        <dbReference type="Google" id="ProtNLM"/>
    </source>
</evidence>
<reference evidence="2 3" key="1">
    <citation type="journal article" date="2023" name="Life. Sci Alliance">
        <title>Evolutionary insights into 3D genome organization and epigenetic landscape of Vigna mungo.</title>
        <authorList>
            <person name="Junaid A."/>
            <person name="Singh B."/>
            <person name="Bhatia S."/>
        </authorList>
    </citation>
    <scope>NUCLEOTIDE SEQUENCE [LARGE SCALE GENOMIC DNA]</scope>
    <source>
        <strain evidence="2">Urdbean</strain>
    </source>
</reference>
<keyword evidence="1" id="KW-1133">Transmembrane helix</keyword>
<accession>A0AAQ3NWE3</accession>
<feature type="transmembrane region" description="Helical" evidence="1">
    <location>
        <begin position="70"/>
        <end position="90"/>
    </location>
</feature>
<evidence type="ECO:0000313" key="2">
    <source>
        <dbReference type="EMBL" id="WVZ17385.1"/>
    </source>
</evidence>
<dbReference type="AlphaFoldDB" id="A0AAQ3NWE3"/>
<dbReference type="PANTHER" id="PTHR36745">
    <property type="entry name" value="OS02G0824400 PROTEIN"/>
    <property type="match status" value="1"/>
</dbReference>